<feature type="region of interest" description="Disordered" evidence="1">
    <location>
        <begin position="287"/>
        <end position="337"/>
    </location>
</feature>
<dbReference type="AlphaFoldDB" id="A0A139GTM1"/>
<reference evidence="2 3" key="1">
    <citation type="submission" date="2015-07" db="EMBL/GenBank/DDBJ databases">
        <title>Comparative genomics of the Sigatoka disease complex on banana suggests a link between parallel evolutionary changes in Pseudocercospora fijiensis and Pseudocercospora eumusae and increased virulence on the banana host.</title>
        <authorList>
            <person name="Chang T.-C."/>
            <person name="Salvucci A."/>
            <person name="Crous P.W."/>
            <person name="Stergiopoulos I."/>
        </authorList>
    </citation>
    <scope>NUCLEOTIDE SEQUENCE [LARGE SCALE GENOMIC DNA]</scope>
    <source>
        <strain evidence="2 3">CBS 116634</strain>
    </source>
</reference>
<accession>A0A139GTM1</accession>
<evidence type="ECO:0000256" key="1">
    <source>
        <dbReference type="SAM" id="MobiDB-lite"/>
    </source>
</evidence>
<feature type="compositionally biased region" description="Polar residues" evidence="1">
    <location>
        <begin position="12"/>
        <end position="26"/>
    </location>
</feature>
<organism evidence="2 3">
    <name type="scientific">Pseudocercospora musae</name>
    <dbReference type="NCBI Taxonomy" id="113226"/>
    <lineage>
        <taxon>Eukaryota</taxon>
        <taxon>Fungi</taxon>
        <taxon>Dikarya</taxon>
        <taxon>Ascomycota</taxon>
        <taxon>Pezizomycotina</taxon>
        <taxon>Dothideomycetes</taxon>
        <taxon>Dothideomycetidae</taxon>
        <taxon>Mycosphaerellales</taxon>
        <taxon>Mycosphaerellaceae</taxon>
        <taxon>Pseudocercospora</taxon>
    </lineage>
</organism>
<evidence type="ECO:0000313" key="3">
    <source>
        <dbReference type="Proteomes" id="UP000073492"/>
    </source>
</evidence>
<feature type="region of interest" description="Disordered" evidence="1">
    <location>
        <begin position="440"/>
        <end position="478"/>
    </location>
</feature>
<name>A0A139GTM1_9PEZI</name>
<sequence>MVATPPSHGDHSGNSAASPNTSTSDARQMVASPPKYGDHSGNSAQSSTATFDAHHMVASPPSHGYHSSNSARPSPATFDAHHMVASPPKYGDHSGNSAQSSTATFDAHHMVASPPSHGYHSGNSARPSTATFDAHHMVASPSHGEYSGNSASPNTSTSYGGALDNPVGSHSIQPTAAVKPPLRSSLLDEDPEGSLTDTLAGWNLGPVETPVKQEEHTIAASPLEEQRLRENLSRHIPPDQVEDILRLRREGILRSPSRLDQMVPSAPAAHRQQPYLASIDAALYACHQPDHGPQSAQPVFKQEQAPGASSQHSPSSRQVHPTTSTQTTHAQASRQSHGFGHGLQYAYSVPIQDQVRANPPPQTHTAPALVANSTTLQGLQQLHSGPQFTHSSPTQEQVVRPRLSQTHPLPAQTAGTSTSQDLQQLHYGSQFNQAAHNQEQFVQPNSSQTHPPPTPPAGTSTSQDLLPLHHGTQSAYPMSNPELAARCSAPATANSHQVHTVSTQAASDAALPDVVHELSFGMQSAHAGFVPHHAADSHMASTTDHLPVQKLQSIPATTAHANDHMAMPPLHLQVQNPKSAPATTAHAENHIIITPNYSQVQNLKSIPAPAHGPVSQEAFLVEPAQSISPPSLSELSPAQSGAKEEMSQQSDMPSMRAYAQAASPTSVQVPAAGVPPLDFTPRYMSPIHGLGQGGTRIPHASDGPNMTHGFEFRSPDSTLHTFPPPLIISQRRCARALPLDEKELIYYHSTSV</sequence>
<feature type="compositionally biased region" description="Polar residues" evidence="1">
    <location>
        <begin position="147"/>
        <end position="159"/>
    </location>
</feature>
<gene>
    <name evidence="2" type="ORF">AC579_1134</name>
</gene>
<comment type="caution">
    <text evidence="2">The sequence shown here is derived from an EMBL/GenBank/DDBJ whole genome shotgun (WGS) entry which is preliminary data.</text>
</comment>
<dbReference type="OrthoDB" id="10529875at2759"/>
<evidence type="ECO:0000313" key="2">
    <source>
        <dbReference type="EMBL" id="KXS93524.1"/>
    </source>
</evidence>
<feature type="compositionally biased region" description="Polar residues" evidence="1">
    <location>
        <begin position="121"/>
        <end position="131"/>
    </location>
</feature>
<feature type="compositionally biased region" description="Polar residues" evidence="1">
    <location>
        <begin position="94"/>
        <end position="104"/>
    </location>
</feature>
<feature type="compositionally biased region" description="Polar residues" evidence="1">
    <location>
        <begin position="307"/>
        <end position="319"/>
    </location>
</feature>
<feature type="region of interest" description="Disordered" evidence="1">
    <location>
        <begin position="1"/>
        <end position="175"/>
    </location>
</feature>
<proteinExistence type="predicted"/>
<feature type="compositionally biased region" description="Low complexity" evidence="1">
    <location>
        <begin position="627"/>
        <end position="640"/>
    </location>
</feature>
<feature type="region of interest" description="Disordered" evidence="1">
    <location>
        <begin position="383"/>
        <end position="402"/>
    </location>
</feature>
<protein>
    <submittedName>
        <fullName evidence="2">Uncharacterized protein</fullName>
    </submittedName>
</protein>
<feature type="region of interest" description="Disordered" evidence="1">
    <location>
        <begin position="627"/>
        <end position="661"/>
    </location>
</feature>
<keyword evidence="3" id="KW-1185">Reference proteome</keyword>
<dbReference type="Proteomes" id="UP000073492">
    <property type="component" value="Unassembled WGS sequence"/>
</dbReference>
<feature type="compositionally biased region" description="Polar residues" evidence="1">
    <location>
        <begin position="40"/>
        <end position="50"/>
    </location>
</feature>
<feature type="compositionally biased region" description="Low complexity" evidence="1">
    <location>
        <begin position="320"/>
        <end position="333"/>
    </location>
</feature>
<dbReference type="EMBL" id="LFZO01001188">
    <property type="protein sequence ID" value="KXS93524.1"/>
    <property type="molecule type" value="Genomic_DNA"/>
</dbReference>